<reference evidence="1" key="1">
    <citation type="submission" date="2018-05" db="EMBL/GenBank/DDBJ databases">
        <authorList>
            <person name="Lanie J.A."/>
            <person name="Ng W.-L."/>
            <person name="Kazmierczak K.M."/>
            <person name="Andrzejewski T.M."/>
            <person name="Davidsen T.M."/>
            <person name="Wayne K.J."/>
            <person name="Tettelin H."/>
            <person name="Glass J.I."/>
            <person name="Rusch D."/>
            <person name="Podicherti R."/>
            <person name="Tsui H.-C.T."/>
            <person name="Winkler M.E."/>
        </authorList>
    </citation>
    <scope>NUCLEOTIDE SEQUENCE</scope>
</reference>
<name>A0A382C4E4_9ZZZZ</name>
<gene>
    <name evidence="1" type="ORF">METZ01_LOCUS173802</name>
</gene>
<evidence type="ECO:0000313" key="1">
    <source>
        <dbReference type="EMBL" id="SVB20948.1"/>
    </source>
</evidence>
<dbReference type="AlphaFoldDB" id="A0A382C4E4"/>
<dbReference type="EMBL" id="UINC01032762">
    <property type="protein sequence ID" value="SVB20948.1"/>
    <property type="molecule type" value="Genomic_DNA"/>
</dbReference>
<sequence>MPGWEYQTHLLSSYIGVQGRLSKNALWAVAQVQDDDHRVAEPRYGILE</sequence>
<proteinExistence type="predicted"/>
<organism evidence="1">
    <name type="scientific">marine metagenome</name>
    <dbReference type="NCBI Taxonomy" id="408172"/>
    <lineage>
        <taxon>unclassified sequences</taxon>
        <taxon>metagenomes</taxon>
        <taxon>ecological metagenomes</taxon>
    </lineage>
</organism>
<protein>
    <submittedName>
        <fullName evidence="1">Uncharacterized protein</fullName>
    </submittedName>
</protein>
<accession>A0A382C4E4</accession>